<reference evidence="2" key="1">
    <citation type="journal article" date="2020" name="mSystems">
        <title>Genome- and Community-Level Interaction Insights into Carbon Utilization and Element Cycling Functions of Hydrothermarchaeota in Hydrothermal Sediment.</title>
        <authorList>
            <person name="Zhou Z."/>
            <person name="Liu Y."/>
            <person name="Xu W."/>
            <person name="Pan J."/>
            <person name="Luo Z.H."/>
            <person name="Li M."/>
        </authorList>
    </citation>
    <scope>NUCLEOTIDE SEQUENCE</scope>
    <source>
        <strain evidence="2">HyVt-347</strain>
    </source>
</reference>
<proteinExistence type="predicted"/>
<dbReference type="AlphaFoldDB" id="A0A9C9NIP6"/>
<accession>A0A9C9NIP6</accession>
<comment type="caution">
    <text evidence="2">The sequence shown here is derived from an EMBL/GenBank/DDBJ whole genome shotgun (WGS) entry which is preliminary data.</text>
</comment>
<evidence type="ECO:0000313" key="2">
    <source>
        <dbReference type="EMBL" id="HEU02557.1"/>
    </source>
</evidence>
<feature type="region of interest" description="Disordered" evidence="1">
    <location>
        <begin position="51"/>
        <end position="84"/>
    </location>
</feature>
<dbReference type="EMBL" id="DRGN01000285">
    <property type="protein sequence ID" value="HEU02557.1"/>
    <property type="molecule type" value="Genomic_DNA"/>
</dbReference>
<dbReference type="Proteomes" id="UP000885680">
    <property type="component" value="Unassembled WGS sequence"/>
</dbReference>
<name>A0A9C9NIP6_9HYPH</name>
<evidence type="ECO:0000313" key="3">
    <source>
        <dbReference type="Proteomes" id="UP000885680"/>
    </source>
</evidence>
<feature type="compositionally biased region" description="Basic and acidic residues" evidence="1">
    <location>
        <begin position="55"/>
        <end position="84"/>
    </location>
</feature>
<evidence type="ECO:0000256" key="1">
    <source>
        <dbReference type="SAM" id="MobiDB-lite"/>
    </source>
</evidence>
<gene>
    <name evidence="2" type="ORF">ENH89_20005</name>
</gene>
<organism evidence="2 3">
    <name type="scientific">Aurantimonas coralicida</name>
    <dbReference type="NCBI Taxonomy" id="182270"/>
    <lineage>
        <taxon>Bacteria</taxon>
        <taxon>Pseudomonadati</taxon>
        <taxon>Pseudomonadota</taxon>
        <taxon>Alphaproteobacteria</taxon>
        <taxon>Hyphomicrobiales</taxon>
        <taxon>Aurantimonadaceae</taxon>
        <taxon>Aurantimonas</taxon>
    </lineage>
</organism>
<sequence>MTAKLIIGAPGVVRICSVQDFVDHFGEGHRWHDEAHNWFHAGGRELVFSTTSGRLEQREDGSPERVADVAKESPQRTRDDPPAD</sequence>
<protein>
    <submittedName>
        <fullName evidence="2">Uncharacterized protein</fullName>
    </submittedName>
</protein>